<evidence type="ECO:0000313" key="2">
    <source>
        <dbReference type="Proteomes" id="UP000187735"/>
    </source>
</evidence>
<dbReference type="AlphaFoldDB" id="A0A1P8WJ26"/>
<dbReference type="EMBL" id="CP017641">
    <property type="protein sequence ID" value="APZ94048.1"/>
    <property type="molecule type" value="Genomic_DNA"/>
</dbReference>
<organism evidence="1 2">
    <name type="scientific">Fuerstiella marisgermanici</name>
    <dbReference type="NCBI Taxonomy" id="1891926"/>
    <lineage>
        <taxon>Bacteria</taxon>
        <taxon>Pseudomonadati</taxon>
        <taxon>Planctomycetota</taxon>
        <taxon>Planctomycetia</taxon>
        <taxon>Planctomycetales</taxon>
        <taxon>Planctomycetaceae</taxon>
        <taxon>Fuerstiella</taxon>
    </lineage>
</organism>
<dbReference type="Gene3D" id="2.30.110.20">
    <property type="entry name" value="Hcp1-like"/>
    <property type="match status" value="1"/>
</dbReference>
<dbReference type="OrthoDB" id="4865570at2"/>
<dbReference type="InterPro" id="IPR008514">
    <property type="entry name" value="T6SS_Hcp"/>
</dbReference>
<dbReference type="KEGG" id="fmr:Fuma_03669"/>
<dbReference type="Proteomes" id="UP000187735">
    <property type="component" value="Chromosome"/>
</dbReference>
<dbReference type="PANTHER" id="PTHR36152">
    <property type="entry name" value="CYTOPLASMIC PROTEIN-RELATED"/>
    <property type="match status" value="1"/>
</dbReference>
<reference evidence="1 2" key="1">
    <citation type="journal article" date="2016" name="Front. Microbiol.">
        <title>Fuerstia marisgermanicae gen. nov., sp. nov., an Unusual Member of the Phylum Planctomycetes from the German Wadden Sea.</title>
        <authorList>
            <person name="Kohn T."/>
            <person name="Heuer A."/>
            <person name="Jogler M."/>
            <person name="Vollmers J."/>
            <person name="Boedeker C."/>
            <person name="Bunk B."/>
            <person name="Rast P."/>
            <person name="Borchert D."/>
            <person name="Glockner I."/>
            <person name="Freese H.M."/>
            <person name="Klenk H.P."/>
            <person name="Overmann J."/>
            <person name="Kaster A.K."/>
            <person name="Rohde M."/>
            <person name="Wiegand S."/>
            <person name="Jogler C."/>
        </authorList>
    </citation>
    <scope>NUCLEOTIDE SEQUENCE [LARGE SCALE GENOMIC DNA]</scope>
    <source>
        <strain evidence="1 2">NH11</strain>
    </source>
</reference>
<dbReference type="STRING" id="1891926.Fuma_03669"/>
<dbReference type="InterPro" id="IPR053165">
    <property type="entry name" value="HSI-I_assembly_Hcp1"/>
</dbReference>
<dbReference type="Pfam" id="PF05638">
    <property type="entry name" value="T6SS_HCP"/>
    <property type="match status" value="1"/>
</dbReference>
<dbReference type="RefSeq" id="WP_077025414.1">
    <property type="nucleotide sequence ID" value="NZ_CP017641.1"/>
</dbReference>
<proteinExistence type="predicted"/>
<keyword evidence="2" id="KW-1185">Reference proteome</keyword>
<protein>
    <submittedName>
        <fullName evidence="1">Type VI secretion system effector, Hcp1 family</fullName>
    </submittedName>
</protein>
<evidence type="ECO:0000313" key="1">
    <source>
        <dbReference type="EMBL" id="APZ94048.1"/>
    </source>
</evidence>
<dbReference type="NCBIfam" id="TIGR03344">
    <property type="entry name" value="VI_effect_Hcp1"/>
    <property type="match status" value="1"/>
</dbReference>
<name>A0A1P8WJ26_9PLAN</name>
<dbReference type="InterPro" id="IPR036624">
    <property type="entry name" value="Hcp1-lik_sf"/>
</dbReference>
<dbReference type="SUPFAM" id="SSF141452">
    <property type="entry name" value="Hcp1-like"/>
    <property type="match status" value="1"/>
</dbReference>
<accession>A0A1P8WJ26</accession>
<dbReference type="PANTHER" id="PTHR36152:SF1">
    <property type="entry name" value="UBIQUITIN-LIKE DOMAIN-CONTAINING PROTEIN"/>
    <property type="match status" value="1"/>
</dbReference>
<sequence>MPAYIKIGDIKGEATDSGHKDWIIIQSMSSPIYRSIPEGAKDHQRTKGETTLGDIAVVRELDKSSTKLQESCANGTFYPEVEIHFCSTVGNKQEPYLKYKLKNVVVSSYSFQGMSSGDPLPSEEITLGYTEVEWTYVTLDPNNGKPVGNVPGKYNPGKGQA</sequence>
<gene>
    <name evidence="1" type="ORF">Fuma_03669</name>
</gene>